<dbReference type="KEGG" id="dvv:114335310"/>
<feature type="region of interest" description="Disordered" evidence="6">
    <location>
        <begin position="1"/>
        <end position="21"/>
    </location>
</feature>
<dbReference type="FunCoup" id="A0A6P7G2V0">
    <property type="interactions" value="295"/>
</dbReference>
<dbReference type="InterPro" id="IPR007014">
    <property type="entry name" value="FUN14"/>
</dbReference>
<accession>A0A6P7G2V0</accession>
<gene>
    <name evidence="9" type="primary">LOC114335310</name>
</gene>
<dbReference type="EnsemblMetazoa" id="XM_028285531.2">
    <property type="protein sequence ID" value="XP_028141332.1"/>
    <property type="gene ID" value="LOC114335310"/>
</dbReference>
<evidence type="ECO:0000256" key="3">
    <source>
        <dbReference type="ARBA" id="ARBA00022692"/>
    </source>
</evidence>
<dbReference type="GO" id="GO:0000422">
    <property type="term" value="P:autophagy of mitochondrion"/>
    <property type="evidence" value="ECO:0007669"/>
    <property type="project" value="TreeGrafter"/>
</dbReference>
<comment type="subcellular location">
    <subcellularLocation>
        <location evidence="1">Mitochondrion outer membrane</location>
        <topology evidence="1">Multi-pass membrane protein</topology>
    </subcellularLocation>
</comment>
<keyword evidence="5" id="KW-0472">Membrane</keyword>
<comment type="similarity">
    <text evidence="2">Belongs to the FUN14 family.</text>
</comment>
<dbReference type="Pfam" id="PF04930">
    <property type="entry name" value="FUN14"/>
    <property type="match status" value="1"/>
</dbReference>
<keyword evidence="8" id="KW-1185">Reference proteome</keyword>
<evidence type="ECO:0000256" key="5">
    <source>
        <dbReference type="ARBA" id="ARBA00023136"/>
    </source>
</evidence>
<evidence type="ECO:0000256" key="2">
    <source>
        <dbReference type="ARBA" id="ARBA00009160"/>
    </source>
</evidence>
<dbReference type="Proteomes" id="UP001652700">
    <property type="component" value="Unplaced"/>
</dbReference>
<dbReference type="PANTHER" id="PTHR21346:SF0">
    <property type="entry name" value="RE45833P"/>
    <property type="match status" value="1"/>
</dbReference>
<dbReference type="GO" id="GO:0005741">
    <property type="term" value="C:mitochondrial outer membrane"/>
    <property type="evidence" value="ECO:0007669"/>
    <property type="project" value="UniProtKB-SubCell"/>
</dbReference>
<dbReference type="GeneID" id="114335310"/>
<dbReference type="OrthoDB" id="163794at2759"/>
<evidence type="ECO:0000313" key="9">
    <source>
        <dbReference type="RefSeq" id="XP_028141332.1"/>
    </source>
</evidence>
<reference evidence="9" key="1">
    <citation type="submission" date="2025-04" db="UniProtKB">
        <authorList>
            <consortium name="RefSeq"/>
        </authorList>
    </citation>
    <scope>IDENTIFICATION</scope>
    <source>
        <tissue evidence="9">Whole insect</tissue>
    </source>
</reference>
<evidence type="ECO:0000256" key="4">
    <source>
        <dbReference type="ARBA" id="ARBA00022989"/>
    </source>
</evidence>
<keyword evidence="4" id="KW-1133">Transmembrane helix</keyword>
<evidence type="ECO:0000256" key="6">
    <source>
        <dbReference type="SAM" id="MobiDB-lite"/>
    </source>
</evidence>
<keyword evidence="3" id="KW-0812">Transmembrane</keyword>
<sequence length="174" mass="19004">MPVIIKKENPSSSDRSKKAMDDVEGAKSAIKRFIGDVSKSSATKQIILGASSGWVTGFLSMRVGKTAAMALGGGIILLQIANEKGYIKVNWDKVNRNLDQVADKVEEQLTGEAVSWMDKGERFVDRKLDQAKDIAKKGQKKAKRWYSGENCQLREVHIFMISFVAGVAIGIGTA</sequence>
<evidence type="ECO:0000313" key="7">
    <source>
        <dbReference type="EnsemblMetazoa" id="XP_028141332.1"/>
    </source>
</evidence>
<dbReference type="InParanoid" id="A0A6P7G2V0"/>
<protein>
    <submittedName>
        <fullName evidence="9">FUN14 domain-containing protein 1-like isoform X1</fullName>
    </submittedName>
</protein>
<dbReference type="AlphaFoldDB" id="A0A6P7G2V0"/>
<organism evidence="9">
    <name type="scientific">Diabrotica virgifera virgifera</name>
    <name type="common">western corn rootworm</name>
    <dbReference type="NCBI Taxonomy" id="50390"/>
    <lineage>
        <taxon>Eukaryota</taxon>
        <taxon>Metazoa</taxon>
        <taxon>Ecdysozoa</taxon>
        <taxon>Arthropoda</taxon>
        <taxon>Hexapoda</taxon>
        <taxon>Insecta</taxon>
        <taxon>Pterygota</taxon>
        <taxon>Neoptera</taxon>
        <taxon>Endopterygota</taxon>
        <taxon>Coleoptera</taxon>
        <taxon>Polyphaga</taxon>
        <taxon>Cucujiformia</taxon>
        <taxon>Chrysomeloidea</taxon>
        <taxon>Chrysomelidae</taxon>
        <taxon>Galerucinae</taxon>
        <taxon>Diabroticina</taxon>
        <taxon>Diabroticites</taxon>
        <taxon>Diabrotica</taxon>
    </lineage>
</organism>
<evidence type="ECO:0000256" key="1">
    <source>
        <dbReference type="ARBA" id="ARBA00004374"/>
    </source>
</evidence>
<reference evidence="7" key="2">
    <citation type="submission" date="2025-05" db="UniProtKB">
        <authorList>
            <consortium name="EnsemblMetazoa"/>
        </authorList>
    </citation>
    <scope>IDENTIFICATION</scope>
</reference>
<proteinExistence type="inferred from homology"/>
<name>A0A6P7G2V0_DIAVI</name>
<dbReference type="PANTHER" id="PTHR21346">
    <property type="entry name" value="FUN14 DOMAIN CONTAINING"/>
    <property type="match status" value="1"/>
</dbReference>
<evidence type="ECO:0000313" key="8">
    <source>
        <dbReference type="Proteomes" id="UP001652700"/>
    </source>
</evidence>
<dbReference type="RefSeq" id="XP_028141332.1">
    <property type="nucleotide sequence ID" value="XM_028285531.1"/>
</dbReference>